<evidence type="ECO:0000259" key="11">
    <source>
        <dbReference type="PROSITE" id="PS50893"/>
    </source>
</evidence>
<dbReference type="GO" id="GO:0016887">
    <property type="term" value="F:ATP hydrolysis activity"/>
    <property type="evidence" value="ECO:0007669"/>
    <property type="project" value="InterPro"/>
</dbReference>
<keyword evidence="4" id="KW-1003">Cell membrane</keyword>
<keyword evidence="12" id="KW-0378">Hydrolase</keyword>
<evidence type="ECO:0000256" key="10">
    <source>
        <dbReference type="ARBA" id="ARBA00025157"/>
    </source>
</evidence>
<keyword evidence="7" id="KW-0067">ATP-binding</keyword>
<evidence type="ECO:0000313" key="13">
    <source>
        <dbReference type="Proteomes" id="UP000265962"/>
    </source>
</evidence>
<comment type="similarity">
    <text evidence="2">Belongs to the ABC transporter superfamily.</text>
</comment>
<evidence type="ECO:0000313" key="12">
    <source>
        <dbReference type="EMBL" id="SPF69483.1"/>
    </source>
</evidence>
<organism evidence="12 13">
    <name type="scientific">Propionibacterium ruminifibrarum</name>
    <dbReference type="NCBI Taxonomy" id="1962131"/>
    <lineage>
        <taxon>Bacteria</taxon>
        <taxon>Bacillati</taxon>
        <taxon>Actinomycetota</taxon>
        <taxon>Actinomycetes</taxon>
        <taxon>Propionibacteriales</taxon>
        <taxon>Propionibacteriaceae</taxon>
        <taxon>Propionibacterium</taxon>
    </lineage>
</organism>
<evidence type="ECO:0000256" key="4">
    <source>
        <dbReference type="ARBA" id="ARBA00022475"/>
    </source>
</evidence>
<keyword evidence="13" id="KW-1185">Reference proteome</keyword>
<evidence type="ECO:0000256" key="2">
    <source>
        <dbReference type="ARBA" id="ARBA00005417"/>
    </source>
</evidence>
<dbReference type="Pfam" id="PF00005">
    <property type="entry name" value="ABC_tran"/>
    <property type="match status" value="2"/>
</dbReference>
<dbReference type="InterPro" id="IPR003593">
    <property type="entry name" value="AAA+_ATPase"/>
</dbReference>
<keyword evidence="3" id="KW-0813">Transport</keyword>
<feature type="domain" description="ABC transporter" evidence="11">
    <location>
        <begin position="3"/>
        <end position="245"/>
    </location>
</feature>
<dbReference type="EMBL" id="OMOH01000014">
    <property type="protein sequence ID" value="SPF69483.1"/>
    <property type="molecule type" value="Genomic_DNA"/>
</dbReference>
<dbReference type="GO" id="GO:0042626">
    <property type="term" value="F:ATPase-coupled transmembrane transporter activity"/>
    <property type="evidence" value="ECO:0007669"/>
    <property type="project" value="TreeGrafter"/>
</dbReference>
<gene>
    <name evidence="12" type="ORF">PROPJV5_2466</name>
</gene>
<dbReference type="CDD" id="cd03225">
    <property type="entry name" value="ABC_cobalt_CbiO_domain1"/>
    <property type="match status" value="1"/>
</dbReference>
<dbReference type="RefSeq" id="WP_119716563.1">
    <property type="nucleotide sequence ID" value="NZ_OMOH01000014.1"/>
</dbReference>
<dbReference type="PROSITE" id="PS50893">
    <property type="entry name" value="ABC_TRANSPORTER_2"/>
    <property type="match status" value="2"/>
</dbReference>
<dbReference type="GO" id="GO:0043190">
    <property type="term" value="C:ATP-binding cassette (ABC) transporter complex"/>
    <property type="evidence" value="ECO:0007669"/>
    <property type="project" value="TreeGrafter"/>
</dbReference>
<evidence type="ECO:0000256" key="9">
    <source>
        <dbReference type="ARBA" id="ARBA00023136"/>
    </source>
</evidence>
<evidence type="ECO:0000256" key="7">
    <source>
        <dbReference type="ARBA" id="ARBA00022840"/>
    </source>
</evidence>
<feature type="domain" description="ABC transporter" evidence="11">
    <location>
        <begin position="267"/>
        <end position="493"/>
    </location>
</feature>
<accession>A0A375I3K0</accession>
<evidence type="ECO:0000256" key="8">
    <source>
        <dbReference type="ARBA" id="ARBA00022967"/>
    </source>
</evidence>
<dbReference type="OrthoDB" id="7757085at2"/>
<dbReference type="SMART" id="SM00382">
    <property type="entry name" value="AAA"/>
    <property type="match status" value="2"/>
</dbReference>
<dbReference type="PANTHER" id="PTHR43553">
    <property type="entry name" value="HEAVY METAL TRANSPORTER"/>
    <property type="match status" value="1"/>
</dbReference>
<evidence type="ECO:0000256" key="3">
    <source>
        <dbReference type="ARBA" id="ARBA00022448"/>
    </source>
</evidence>
<dbReference type="InterPro" id="IPR017871">
    <property type="entry name" value="ABC_transporter-like_CS"/>
</dbReference>
<sequence>MGIEFQQFRVAYLGDDGPLPPALEGIDLLIPDGQTVLLTGPSGCGKTTALRSINGLVPGFHEAQTRGGVLVDGSPVAQYTTAELASRVGYVFQDPRSEFFTFDVRSELAFPCENAGIEPAEITRRIDETAAAVGLEHLLGRGLARLSSGEKQKVAIGAALMMRPRILLFDEPSANLDTEALAMLTGVIGSLRARGVTVVVADHRLGYLDGVLDRVVVMDHGRVVTDLGADDIAARDAQWFTDRGLRRLHPPALESRPCTGPIPDGGLHIASARFAHPGHDVLWSIDDLHLPARGVVGVTGANGCGKTTLVRFVLGLLACRGARVRLGGSDWPRRRRTRQCAYVMQDVEYQLLGESVRAELLIGPEPGERTRRRADELLARMGLDALAGQHPLTLSGGQKQRVGIALACMKQAPVICLDEPTSGLDAAAMRALSGLLRQVAEEGALVLVITHDTEFAAETFDHVIRIGDRRMRLEAVTCGPHGGTRQPSTERRHP</sequence>
<comment type="subcellular location">
    <subcellularLocation>
        <location evidence="1">Cell membrane</location>
        <topology evidence="1">Peripheral membrane protein</topology>
    </subcellularLocation>
</comment>
<dbReference type="Proteomes" id="UP000265962">
    <property type="component" value="Unassembled WGS sequence"/>
</dbReference>
<dbReference type="PANTHER" id="PTHR43553:SF23">
    <property type="entry name" value="ABC TRANSPORTER ATP-BINDING COMPONENT"/>
    <property type="match status" value="1"/>
</dbReference>
<keyword evidence="9" id="KW-0472">Membrane</keyword>
<dbReference type="AlphaFoldDB" id="A0A375I3K0"/>
<dbReference type="InterPro" id="IPR015856">
    <property type="entry name" value="ABC_transpr_CbiO/EcfA_su"/>
</dbReference>
<dbReference type="EC" id="3.6.1.3" evidence="12"/>
<evidence type="ECO:0000256" key="5">
    <source>
        <dbReference type="ARBA" id="ARBA00022737"/>
    </source>
</evidence>
<dbReference type="GO" id="GO:0005524">
    <property type="term" value="F:ATP binding"/>
    <property type="evidence" value="ECO:0007669"/>
    <property type="project" value="UniProtKB-KW"/>
</dbReference>
<keyword evidence="8" id="KW-1278">Translocase</keyword>
<evidence type="ECO:0000256" key="6">
    <source>
        <dbReference type="ARBA" id="ARBA00022741"/>
    </source>
</evidence>
<name>A0A375I3K0_9ACTN</name>
<protein>
    <submittedName>
        <fullName evidence="12">Adenosinetriphosphatase</fullName>
        <ecNumber evidence="12">3.6.1.3</ecNumber>
    </submittedName>
</protein>
<proteinExistence type="inferred from homology"/>
<dbReference type="PROSITE" id="PS00211">
    <property type="entry name" value="ABC_TRANSPORTER_1"/>
    <property type="match status" value="1"/>
</dbReference>
<keyword evidence="5" id="KW-0677">Repeat</keyword>
<reference evidence="13" key="1">
    <citation type="submission" date="2018-02" db="EMBL/GenBank/DDBJ databases">
        <authorList>
            <person name="Hornung B."/>
        </authorList>
    </citation>
    <scope>NUCLEOTIDE SEQUENCE [LARGE SCALE GENOMIC DNA]</scope>
</reference>
<evidence type="ECO:0000256" key="1">
    <source>
        <dbReference type="ARBA" id="ARBA00004202"/>
    </source>
</evidence>
<dbReference type="InterPro" id="IPR027417">
    <property type="entry name" value="P-loop_NTPase"/>
</dbReference>
<dbReference type="InterPro" id="IPR003439">
    <property type="entry name" value="ABC_transporter-like_ATP-bd"/>
</dbReference>
<dbReference type="SUPFAM" id="SSF52540">
    <property type="entry name" value="P-loop containing nucleoside triphosphate hydrolases"/>
    <property type="match status" value="2"/>
</dbReference>
<dbReference type="InterPro" id="IPR050095">
    <property type="entry name" value="ECF_ABC_transporter_ATP-bd"/>
</dbReference>
<keyword evidence="6" id="KW-0547">Nucleotide-binding</keyword>
<comment type="function">
    <text evidence="10">Probably part of an ABC transporter complex. Responsible for energy coupling to the transport system.</text>
</comment>
<dbReference type="Gene3D" id="3.40.50.300">
    <property type="entry name" value="P-loop containing nucleotide triphosphate hydrolases"/>
    <property type="match status" value="2"/>
</dbReference>